<evidence type="ECO:0000313" key="1">
    <source>
        <dbReference type="EMBL" id="VAW52426.1"/>
    </source>
</evidence>
<organism evidence="1">
    <name type="scientific">hydrothermal vent metagenome</name>
    <dbReference type="NCBI Taxonomy" id="652676"/>
    <lineage>
        <taxon>unclassified sequences</taxon>
        <taxon>metagenomes</taxon>
        <taxon>ecological metagenomes</taxon>
    </lineage>
</organism>
<protein>
    <recommendedName>
        <fullName evidence="2">Lipoprotein</fullName>
    </recommendedName>
</protein>
<dbReference type="EMBL" id="UOFD01000046">
    <property type="protein sequence ID" value="VAW52426.1"/>
    <property type="molecule type" value="Genomic_DNA"/>
</dbReference>
<dbReference type="AlphaFoldDB" id="A0A3B0X6Q3"/>
<name>A0A3B0X6Q3_9ZZZZ</name>
<reference evidence="1" key="1">
    <citation type="submission" date="2018-06" db="EMBL/GenBank/DDBJ databases">
        <authorList>
            <person name="Zhirakovskaya E."/>
        </authorList>
    </citation>
    <scope>NUCLEOTIDE SEQUENCE</scope>
</reference>
<accession>A0A3B0X6Q3</accession>
<dbReference type="PROSITE" id="PS51257">
    <property type="entry name" value="PROKAR_LIPOPROTEIN"/>
    <property type="match status" value="1"/>
</dbReference>
<proteinExistence type="predicted"/>
<sequence>MKQLRTVSIRGCFLFGILLLSACSGSGTTTTQPAGQSTEQSTEQSTGQAVTHTLLNGIWETGCIVDANNAGTSFTISDVYLNGARTSEKFFYSDALCTKVEVSLIETANATYVLGDSVAVDASISGLSIATKIEFESENFSLSVPLFDLVAIKNGIVTELYTGDVSSPATDGSSLVKNPVQLKSFSSAIKHDNLADVVSVETSGAEGNYTFNVGVLSPETGCSQYADWWEIISESGELIYRRILLHSHINEQPFARTGGPVNISNEQIVIIRAHMNAHASNDSDGYGVKAYKGSINNGFVAFETEQNFAANLAIQTPVPVSCLF</sequence>
<gene>
    <name evidence="1" type="ORF">MNBD_GAMMA06-791</name>
</gene>
<evidence type="ECO:0008006" key="2">
    <source>
        <dbReference type="Google" id="ProtNLM"/>
    </source>
</evidence>